<dbReference type="EMBL" id="LT629701">
    <property type="protein sequence ID" value="SDM31678.1"/>
    <property type="molecule type" value="Genomic_DNA"/>
</dbReference>
<dbReference type="AlphaFoldDB" id="A0A1G9S871"/>
<gene>
    <name evidence="1" type="ORF">SAMN04489726_0960</name>
</gene>
<reference evidence="1 2" key="1">
    <citation type="submission" date="2016-10" db="EMBL/GenBank/DDBJ databases">
        <authorList>
            <person name="de Groot N.N."/>
        </authorList>
    </citation>
    <scope>NUCLEOTIDE SEQUENCE [LARGE SCALE GENOMIC DNA]</scope>
    <source>
        <strain evidence="1 2">DSM 44149</strain>
    </source>
</reference>
<keyword evidence="2" id="KW-1185">Reference proteome</keyword>
<sequence>MHSINSGRERSNLPNSISSKQLKECWRHFTRGGPNRAYLINVLAKRGFGKTLEVGYQKDKAGTVNCILELDSLFSTAHKGRDWAYCQQMIEFCRTINEVIVCD</sequence>
<protein>
    <submittedName>
        <fullName evidence="1">Uncharacterized protein</fullName>
    </submittedName>
</protein>
<accession>A0A1G9S871</accession>
<evidence type="ECO:0000313" key="2">
    <source>
        <dbReference type="Proteomes" id="UP000183376"/>
    </source>
</evidence>
<dbReference type="Proteomes" id="UP000183376">
    <property type="component" value="Chromosome I"/>
</dbReference>
<organism evidence="1 2">
    <name type="scientific">Allokutzneria albata</name>
    <name type="common">Kibdelosporangium albatum</name>
    <dbReference type="NCBI Taxonomy" id="211114"/>
    <lineage>
        <taxon>Bacteria</taxon>
        <taxon>Bacillati</taxon>
        <taxon>Actinomycetota</taxon>
        <taxon>Actinomycetes</taxon>
        <taxon>Pseudonocardiales</taxon>
        <taxon>Pseudonocardiaceae</taxon>
        <taxon>Allokutzneria</taxon>
    </lineage>
</organism>
<name>A0A1G9S871_ALLAB</name>
<evidence type="ECO:0000313" key="1">
    <source>
        <dbReference type="EMBL" id="SDM31678.1"/>
    </source>
</evidence>
<proteinExistence type="predicted"/>